<organism evidence="3 4">
    <name type="scientific">Podospora australis</name>
    <dbReference type="NCBI Taxonomy" id="1536484"/>
    <lineage>
        <taxon>Eukaryota</taxon>
        <taxon>Fungi</taxon>
        <taxon>Dikarya</taxon>
        <taxon>Ascomycota</taxon>
        <taxon>Pezizomycotina</taxon>
        <taxon>Sordariomycetes</taxon>
        <taxon>Sordariomycetidae</taxon>
        <taxon>Sordariales</taxon>
        <taxon>Podosporaceae</taxon>
        <taxon>Podospora</taxon>
    </lineage>
</organism>
<comment type="caution">
    <text evidence="3">The sequence shown here is derived from an EMBL/GenBank/DDBJ whole genome shotgun (WGS) entry which is preliminary data.</text>
</comment>
<accession>A0AAN6WJX1</accession>
<evidence type="ECO:0000256" key="1">
    <source>
        <dbReference type="SAM" id="SignalP"/>
    </source>
</evidence>
<keyword evidence="4" id="KW-1185">Reference proteome</keyword>
<keyword evidence="1" id="KW-0732">Signal</keyword>
<proteinExistence type="predicted"/>
<dbReference type="InterPro" id="IPR057277">
    <property type="entry name" value="LysM_C"/>
</dbReference>
<feature type="signal peptide" evidence="1">
    <location>
        <begin position="1"/>
        <end position="20"/>
    </location>
</feature>
<feature type="chain" id="PRO_5042923397" description="Secreted LysM effector LysM C-terminal domain-containing protein" evidence="1">
    <location>
        <begin position="21"/>
        <end position="137"/>
    </location>
</feature>
<evidence type="ECO:0000313" key="3">
    <source>
        <dbReference type="EMBL" id="KAK4182998.1"/>
    </source>
</evidence>
<dbReference type="EMBL" id="MU864588">
    <property type="protein sequence ID" value="KAK4182998.1"/>
    <property type="molecule type" value="Genomic_DNA"/>
</dbReference>
<dbReference type="AlphaFoldDB" id="A0AAN6WJX1"/>
<feature type="domain" description="Secreted LysM effector LysM C-terminal" evidence="2">
    <location>
        <begin position="21"/>
        <end position="108"/>
    </location>
</feature>
<protein>
    <recommendedName>
        <fullName evidence="2">Secreted LysM effector LysM C-terminal domain-containing protein</fullName>
    </recommendedName>
</protein>
<reference evidence="3" key="1">
    <citation type="journal article" date="2023" name="Mol. Phylogenet. Evol.">
        <title>Genome-scale phylogeny and comparative genomics of the fungal order Sordariales.</title>
        <authorList>
            <person name="Hensen N."/>
            <person name="Bonometti L."/>
            <person name="Westerberg I."/>
            <person name="Brannstrom I.O."/>
            <person name="Guillou S."/>
            <person name="Cros-Aarteil S."/>
            <person name="Calhoun S."/>
            <person name="Haridas S."/>
            <person name="Kuo A."/>
            <person name="Mondo S."/>
            <person name="Pangilinan J."/>
            <person name="Riley R."/>
            <person name="LaButti K."/>
            <person name="Andreopoulos B."/>
            <person name="Lipzen A."/>
            <person name="Chen C."/>
            <person name="Yan M."/>
            <person name="Daum C."/>
            <person name="Ng V."/>
            <person name="Clum A."/>
            <person name="Steindorff A."/>
            <person name="Ohm R.A."/>
            <person name="Martin F."/>
            <person name="Silar P."/>
            <person name="Natvig D.O."/>
            <person name="Lalanne C."/>
            <person name="Gautier V."/>
            <person name="Ament-Velasquez S.L."/>
            <person name="Kruys A."/>
            <person name="Hutchinson M.I."/>
            <person name="Powell A.J."/>
            <person name="Barry K."/>
            <person name="Miller A.N."/>
            <person name="Grigoriev I.V."/>
            <person name="Debuchy R."/>
            <person name="Gladieux P."/>
            <person name="Hiltunen Thoren M."/>
            <person name="Johannesson H."/>
        </authorList>
    </citation>
    <scope>NUCLEOTIDE SEQUENCE</scope>
    <source>
        <strain evidence="3">PSN309</strain>
    </source>
</reference>
<name>A0AAN6WJX1_9PEZI</name>
<evidence type="ECO:0000313" key="4">
    <source>
        <dbReference type="Proteomes" id="UP001302126"/>
    </source>
</evidence>
<dbReference type="Pfam" id="PF25139">
    <property type="entry name" value="LysM14_C"/>
    <property type="match status" value="1"/>
</dbReference>
<reference evidence="3" key="2">
    <citation type="submission" date="2023-05" db="EMBL/GenBank/DDBJ databases">
        <authorList>
            <consortium name="Lawrence Berkeley National Laboratory"/>
            <person name="Steindorff A."/>
            <person name="Hensen N."/>
            <person name="Bonometti L."/>
            <person name="Westerberg I."/>
            <person name="Brannstrom I.O."/>
            <person name="Guillou S."/>
            <person name="Cros-Aarteil S."/>
            <person name="Calhoun S."/>
            <person name="Haridas S."/>
            <person name="Kuo A."/>
            <person name="Mondo S."/>
            <person name="Pangilinan J."/>
            <person name="Riley R."/>
            <person name="Labutti K."/>
            <person name="Andreopoulos B."/>
            <person name="Lipzen A."/>
            <person name="Chen C."/>
            <person name="Yanf M."/>
            <person name="Daum C."/>
            <person name="Ng V."/>
            <person name="Clum A."/>
            <person name="Ohm R."/>
            <person name="Martin F."/>
            <person name="Silar P."/>
            <person name="Natvig D."/>
            <person name="Lalanne C."/>
            <person name="Gautier V."/>
            <person name="Ament-Velasquez S.L."/>
            <person name="Kruys A."/>
            <person name="Hutchinson M.I."/>
            <person name="Powell A.J."/>
            <person name="Barry K."/>
            <person name="Miller A.N."/>
            <person name="Grigoriev I.V."/>
            <person name="Debuchy R."/>
            <person name="Gladieux P."/>
            <person name="Thoren M.H."/>
            <person name="Johannesson H."/>
        </authorList>
    </citation>
    <scope>NUCLEOTIDE SEQUENCE</scope>
    <source>
        <strain evidence="3">PSN309</strain>
    </source>
</reference>
<sequence length="137" mass="14503">MQLSTLLVGALSLLAPGASAWSLTGYMDVQNCNVQSQSNYRIIEGASNLNSCFNFQQSMPGTSCRAYSNGGLNYGTCTSPGPAGPISVRARGTCRVYAEPNCQGTSKLVNHLQCAQLPGPMLIIPYQIVNSFTCTGK</sequence>
<evidence type="ECO:0000259" key="2">
    <source>
        <dbReference type="Pfam" id="PF25139"/>
    </source>
</evidence>
<dbReference type="Proteomes" id="UP001302126">
    <property type="component" value="Unassembled WGS sequence"/>
</dbReference>
<gene>
    <name evidence="3" type="ORF">QBC35DRAFT_394816</name>
</gene>